<evidence type="ECO:0000256" key="2">
    <source>
        <dbReference type="ARBA" id="ARBA00022801"/>
    </source>
</evidence>
<keyword evidence="2" id="KW-0378">Hydrolase</keyword>
<protein>
    <recommendedName>
        <fullName evidence="1">1-alkyl-2-acetylglycerophosphocholine esterase</fullName>
        <ecNumber evidence="1">3.1.1.47</ecNumber>
    </recommendedName>
</protein>
<keyword evidence="7" id="KW-1185">Reference proteome</keyword>
<keyword evidence="4" id="KW-0443">Lipid metabolism</keyword>
<dbReference type="Gene3D" id="3.40.50.1820">
    <property type="entry name" value="alpha/beta hydrolase"/>
    <property type="match status" value="1"/>
</dbReference>
<evidence type="ECO:0000256" key="4">
    <source>
        <dbReference type="ARBA" id="ARBA00023098"/>
    </source>
</evidence>
<keyword evidence="5" id="KW-0732">Signal</keyword>
<evidence type="ECO:0000313" key="6">
    <source>
        <dbReference type="EMBL" id="RPB12035.1"/>
    </source>
</evidence>
<accession>A0A3N4L237</accession>
<keyword evidence="3" id="KW-0442">Lipid degradation</keyword>
<dbReference type="GO" id="GO:0016042">
    <property type="term" value="P:lipid catabolic process"/>
    <property type="evidence" value="ECO:0007669"/>
    <property type="project" value="UniProtKB-KW"/>
</dbReference>
<evidence type="ECO:0000256" key="5">
    <source>
        <dbReference type="SAM" id="SignalP"/>
    </source>
</evidence>
<dbReference type="EMBL" id="ML119131">
    <property type="protein sequence ID" value="RPB12035.1"/>
    <property type="molecule type" value="Genomic_DNA"/>
</dbReference>
<reference evidence="6 7" key="1">
    <citation type="journal article" date="2018" name="Nat. Ecol. Evol.">
        <title>Pezizomycetes genomes reveal the molecular basis of ectomycorrhizal truffle lifestyle.</title>
        <authorList>
            <person name="Murat C."/>
            <person name="Payen T."/>
            <person name="Noel B."/>
            <person name="Kuo A."/>
            <person name="Morin E."/>
            <person name="Chen J."/>
            <person name="Kohler A."/>
            <person name="Krizsan K."/>
            <person name="Balestrini R."/>
            <person name="Da Silva C."/>
            <person name="Montanini B."/>
            <person name="Hainaut M."/>
            <person name="Levati E."/>
            <person name="Barry K.W."/>
            <person name="Belfiori B."/>
            <person name="Cichocki N."/>
            <person name="Clum A."/>
            <person name="Dockter R.B."/>
            <person name="Fauchery L."/>
            <person name="Guy J."/>
            <person name="Iotti M."/>
            <person name="Le Tacon F."/>
            <person name="Lindquist E.A."/>
            <person name="Lipzen A."/>
            <person name="Malagnac F."/>
            <person name="Mello A."/>
            <person name="Molinier V."/>
            <person name="Miyauchi S."/>
            <person name="Poulain J."/>
            <person name="Riccioni C."/>
            <person name="Rubini A."/>
            <person name="Sitrit Y."/>
            <person name="Splivallo R."/>
            <person name="Traeger S."/>
            <person name="Wang M."/>
            <person name="Zifcakova L."/>
            <person name="Wipf D."/>
            <person name="Zambonelli A."/>
            <person name="Paolocci F."/>
            <person name="Nowrousian M."/>
            <person name="Ottonello S."/>
            <person name="Baldrian P."/>
            <person name="Spatafora J.W."/>
            <person name="Henrissat B."/>
            <person name="Nagy L.G."/>
            <person name="Aury J.M."/>
            <person name="Wincker P."/>
            <person name="Grigoriev I.V."/>
            <person name="Bonfante P."/>
            <person name="Martin F.M."/>
        </authorList>
    </citation>
    <scope>NUCLEOTIDE SEQUENCE [LARGE SCALE GENOMIC DNA]</scope>
    <source>
        <strain evidence="6 7">CCBAS932</strain>
    </source>
</reference>
<dbReference type="AlphaFoldDB" id="A0A3N4L237"/>
<evidence type="ECO:0000256" key="3">
    <source>
        <dbReference type="ARBA" id="ARBA00022963"/>
    </source>
</evidence>
<dbReference type="EC" id="3.1.1.47" evidence="1"/>
<name>A0A3N4L237_9PEZI</name>
<feature type="chain" id="PRO_5018189934" description="1-alkyl-2-acetylglycerophosphocholine esterase" evidence="5">
    <location>
        <begin position="20"/>
        <end position="375"/>
    </location>
</feature>
<dbReference type="SUPFAM" id="SSF53474">
    <property type="entry name" value="alpha/beta-Hydrolases"/>
    <property type="match status" value="1"/>
</dbReference>
<dbReference type="PANTHER" id="PTHR10272:SF14">
    <property type="entry name" value="PAF ACETYLHYDROLASE FAMILY PROTEIN"/>
    <property type="match status" value="1"/>
</dbReference>
<sequence>MLSSTLLLLPLFLLNSASAKIAFPPLSGSYNVGTTSIKVTDTNRTDILAPTPNTPRSFVVQLFYPTDNSTTAPLEPYMPPATANFYETSYGLPSGSLNTLQPHSHTNATYAGPCKPGIVILSPGAQTSRHLHTALAEDIASNGYVVLLPDYIYGAEIVEFSDGTYILSTFNNFTDADVVPLEATRVGDTIYTLDHLSTILRAIPGADRITKPGKIVMVGHSLGGSTAATVMGADSRVLGGIAMDGTIWGDVVNTGFSGSFMFIGAAEHYVATYESWGRLWAKLRGWRRELHLAAAKHITFSDAVLIVELLGLRAVMPEVAEELVGSGDGLRALEAQKVYIGAFVDMVVGGRRAAEKGRRVLSGADERYPEMEFVQ</sequence>
<dbReference type="InParanoid" id="A0A3N4L237"/>
<proteinExistence type="predicted"/>
<dbReference type="Proteomes" id="UP000277580">
    <property type="component" value="Unassembled WGS sequence"/>
</dbReference>
<evidence type="ECO:0000256" key="1">
    <source>
        <dbReference type="ARBA" id="ARBA00013201"/>
    </source>
</evidence>
<dbReference type="OrthoDB" id="2363873at2759"/>
<dbReference type="STRING" id="1392247.A0A3N4L237"/>
<dbReference type="GO" id="GO:0003847">
    <property type="term" value="F:1-alkyl-2-acetylglycerophosphocholine esterase activity"/>
    <property type="evidence" value="ECO:0007669"/>
    <property type="project" value="UniProtKB-EC"/>
</dbReference>
<dbReference type="PANTHER" id="PTHR10272">
    <property type="entry name" value="PLATELET-ACTIVATING FACTOR ACETYLHYDROLASE"/>
    <property type="match status" value="1"/>
</dbReference>
<organism evidence="6 7">
    <name type="scientific">Morchella conica CCBAS932</name>
    <dbReference type="NCBI Taxonomy" id="1392247"/>
    <lineage>
        <taxon>Eukaryota</taxon>
        <taxon>Fungi</taxon>
        <taxon>Dikarya</taxon>
        <taxon>Ascomycota</taxon>
        <taxon>Pezizomycotina</taxon>
        <taxon>Pezizomycetes</taxon>
        <taxon>Pezizales</taxon>
        <taxon>Morchellaceae</taxon>
        <taxon>Morchella</taxon>
    </lineage>
</organism>
<evidence type="ECO:0000313" key="7">
    <source>
        <dbReference type="Proteomes" id="UP000277580"/>
    </source>
</evidence>
<feature type="signal peptide" evidence="5">
    <location>
        <begin position="1"/>
        <end position="19"/>
    </location>
</feature>
<dbReference type="Pfam" id="PF03403">
    <property type="entry name" value="PAF-AH_p_II"/>
    <property type="match status" value="1"/>
</dbReference>
<dbReference type="InterPro" id="IPR029058">
    <property type="entry name" value="AB_hydrolase_fold"/>
</dbReference>
<gene>
    <name evidence="6" type="ORF">P167DRAFT_605951</name>
</gene>